<dbReference type="AlphaFoldDB" id="E1EY23"/>
<reference evidence="2 3" key="1">
    <citation type="journal article" date="2010" name="BMC Genomics">
        <title>Genome analysis and comparative genomics of a Giardia intestinalis assemblage E isolate.</title>
        <authorList>
            <person name="Jerlstrom-Hultqvist J."/>
            <person name="Franzen O."/>
            <person name="Ankarklev J."/>
            <person name="Xu F."/>
            <person name="Nohynkova E."/>
            <person name="Andersson J.O."/>
            <person name="Svard S.G."/>
            <person name="Andersson B."/>
        </authorList>
    </citation>
    <scope>NUCLEOTIDE SEQUENCE [LARGE SCALE GENOMIC DNA]</scope>
    <source>
        <strain evidence="2 3">P15</strain>
    </source>
</reference>
<proteinExistence type="predicted"/>
<feature type="region of interest" description="Disordered" evidence="1">
    <location>
        <begin position="1"/>
        <end position="30"/>
    </location>
</feature>
<dbReference type="Proteomes" id="UP000008974">
    <property type="component" value="Unassembled WGS sequence"/>
</dbReference>
<protein>
    <submittedName>
        <fullName evidence="2">Uncharacterized protein</fullName>
    </submittedName>
</protein>
<dbReference type="VEuPathDB" id="GiardiaDB:GLP15_4274"/>
<comment type="caution">
    <text evidence="2">The sequence shown here is derived from an EMBL/GenBank/DDBJ whole genome shotgun (WGS) entry which is preliminary data.</text>
</comment>
<gene>
    <name evidence="2" type="ORF">GLP15_4274</name>
</gene>
<name>E1EY23_GIAIA</name>
<sequence length="287" mass="29793">MGKLPEMHTACTPGVSPPTSPAVLVGVSPDPSVQSERAAVGIRVTSNAYARTGPLPSGARQKPRPVWKLTRFTDCSPRFNLAADLAIPRPYSLENRSYMVENGPGGRWLEMTRLGAAWATGEAARGGHACQAAVDTWAACRPGSSGRPQSSQAEPAAQKTRGVSRPCRGSWATALGGPSQTGRAPGLAALVIGGVPNKGASPSLPSPAELWVYADKPGCVGTALPCGRGRGPRQYQKTPMQYISLAARVCKAVCRLRQPGSARAAAASWAGVLPDLADGDEQATNTC</sequence>
<evidence type="ECO:0000313" key="3">
    <source>
        <dbReference type="Proteomes" id="UP000008974"/>
    </source>
</evidence>
<organism evidence="2 3">
    <name type="scientific">Giardia intestinalis (strain P15)</name>
    <name type="common">Giardia lamblia</name>
    <dbReference type="NCBI Taxonomy" id="658858"/>
    <lineage>
        <taxon>Eukaryota</taxon>
        <taxon>Metamonada</taxon>
        <taxon>Diplomonadida</taxon>
        <taxon>Hexamitidae</taxon>
        <taxon>Giardiinae</taxon>
        <taxon>Giardia</taxon>
    </lineage>
</organism>
<evidence type="ECO:0000313" key="2">
    <source>
        <dbReference type="EMBL" id="EFO64918.1"/>
    </source>
</evidence>
<feature type="region of interest" description="Disordered" evidence="1">
    <location>
        <begin position="141"/>
        <end position="167"/>
    </location>
</feature>
<evidence type="ECO:0000256" key="1">
    <source>
        <dbReference type="SAM" id="MobiDB-lite"/>
    </source>
</evidence>
<accession>E1EY23</accession>
<dbReference type="EMBL" id="ACVC01000055">
    <property type="protein sequence ID" value="EFO64918.1"/>
    <property type="molecule type" value="Genomic_DNA"/>
</dbReference>